<protein>
    <submittedName>
        <fullName evidence="2">Uncharacterized protein</fullName>
    </submittedName>
</protein>
<feature type="region of interest" description="Disordered" evidence="1">
    <location>
        <begin position="46"/>
        <end position="69"/>
    </location>
</feature>
<evidence type="ECO:0000313" key="2">
    <source>
        <dbReference type="EMBL" id="MPC73962.1"/>
    </source>
</evidence>
<name>A0A5B7HRK4_PORTR</name>
<proteinExistence type="predicted"/>
<dbReference type="EMBL" id="VSRR010037923">
    <property type="protein sequence ID" value="MPC73962.1"/>
    <property type="molecule type" value="Genomic_DNA"/>
</dbReference>
<sequence length="69" mass="7503">MCPSKEDGSLFCRCGAGTRGDWGFQVKSCHASLNCVVPRKALGTSRHLNPAIQNKGEESQAGYADHTHW</sequence>
<evidence type="ECO:0000256" key="1">
    <source>
        <dbReference type="SAM" id="MobiDB-lite"/>
    </source>
</evidence>
<dbReference type="AlphaFoldDB" id="A0A5B7HRK4"/>
<reference evidence="2 3" key="1">
    <citation type="submission" date="2019-05" db="EMBL/GenBank/DDBJ databases">
        <title>Another draft genome of Portunus trituberculatus and its Hox gene families provides insights of decapod evolution.</title>
        <authorList>
            <person name="Jeong J.-H."/>
            <person name="Song I."/>
            <person name="Kim S."/>
            <person name="Choi T."/>
            <person name="Kim D."/>
            <person name="Ryu S."/>
            <person name="Kim W."/>
        </authorList>
    </citation>
    <scope>NUCLEOTIDE SEQUENCE [LARGE SCALE GENOMIC DNA]</scope>
    <source>
        <tissue evidence="2">Muscle</tissue>
    </source>
</reference>
<dbReference type="Proteomes" id="UP000324222">
    <property type="component" value="Unassembled WGS sequence"/>
</dbReference>
<gene>
    <name evidence="2" type="ORF">E2C01_068306</name>
</gene>
<organism evidence="2 3">
    <name type="scientific">Portunus trituberculatus</name>
    <name type="common">Swimming crab</name>
    <name type="synonym">Neptunus trituberculatus</name>
    <dbReference type="NCBI Taxonomy" id="210409"/>
    <lineage>
        <taxon>Eukaryota</taxon>
        <taxon>Metazoa</taxon>
        <taxon>Ecdysozoa</taxon>
        <taxon>Arthropoda</taxon>
        <taxon>Crustacea</taxon>
        <taxon>Multicrustacea</taxon>
        <taxon>Malacostraca</taxon>
        <taxon>Eumalacostraca</taxon>
        <taxon>Eucarida</taxon>
        <taxon>Decapoda</taxon>
        <taxon>Pleocyemata</taxon>
        <taxon>Brachyura</taxon>
        <taxon>Eubrachyura</taxon>
        <taxon>Portunoidea</taxon>
        <taxon>Portunidae</taxon>
        <taxon>Portuninae</taxon>
        <taxon>Portunus</taxon>
    </lineage>
</organism>
<comment type="caution">
    <text evidence="2">The sequence shown here is derived from an EMBL/GenBank/DDBJ whole genome shotgun (WGS) entry which is preliminary data.</text>
</comment>
<evidence type="ECO:0000313" key="3">
    <source>
        <dbReference type="Proteomes" id="UP000324222"/>
    </source>
</evidence>
<keyword evidence="3" id="KW-1185">Reference proteome</keyword>
<accession>A0A5B7HRK4</accession>